<keyword evidence="4" id="KW-0540">Nuclease</keyword>
<gene>
    <name evidence="11" type="ORF">B4U79_05393</name>
</gene>
<dbReference type="CDD" id="cd09274">
    <property type="entry name" value="RNase_HI_RT_Ty3"/>
    <property type="match status" value="1"/>
</dbReference>
<dbReference type="GO" id="GO:0003676">
    <property type="term" value="F:nucleic acid binding"/>
    <property type="evidence" value="ECO:0007669"/>
    <property type="project" value="InterPro"/>
</dbReference>
<dbReference type="InterPro" id="IPR041373">
    <property type="entry name" value="RT_RNaseH"/>
</dbReference>
<keyword evidence="2" id="KW-0808">Transferase</keyword>
<dbReference type="InterPro" id="IPR050951">
    <property type="entry name" value="Retrovirus_Pol_polyprotein"/>
</dbReference>
<accession>A0A443QDJ7</accession>
<dbReference type="GO" id="GO:0003964">
    <property type="term" value="F:RNA-directed DNA polymerase activity"/>
    <property type="evidence" value="ECO:0007669"/>
    <property type="project" value="UniProtKB-KW"/>
</dbReference>
<evidence type="ECO:0000313" key="11">
    <source>
        <dbReference type="EMBL" id="RWS01113.1"/>
    </source>
</evidence>
<proteinExistence type="predicted"/>
<keyword evidence="12" id="KW-1185">Reference proteome</keyword>
<dbReference type="FunFam" id="1.10.340.70:FF:000001">
    <property type="entry name" value="Retrovirus-related Pol polyprotein from transposon gypsy-like Protein"/>
    <property type="match status" value="1"/>
</dbReference>
<dbReference type="FunFam" id="3.30.70.270:FF:000026">
    <property type="entry name" value="Transposon Ty3-G Gag-Pol polyprotein"/>
    <property type="match status" value="1"/>
</dbReference>
<dbReference type="EMBL" id="NCKU01009833">
    <property type="protein sequence ID" value="RWS01113.1"/>
    <property type="molecule type" value="Genomic_DNA"/>
</dbReference>
<dbReference type="PROSITE" id="PS50878">
    <property type="entry name" value="RT_POL"/>
    <property type="match status" value="1"/>
</dbReference>
<dbReference type="GO" id="GO:0016787">
    <property type="term" value="F:hydrolase activity"/>
    <property type="evidence" value="ECO:0007669"/>
    <property type="project" value="UniProtKB-KW"/>
</dbReference>
<dbReference type="EC" id="2.7.7.49" evidence="1"/>
<dbReference type="InterPro" id="IPR041588">
    <property type="entry name" value="Integrase_H2C2"/>
</dbReference>
<keyword evidence="5" id="KW-0255">Endonuclease</keyword>
<dbReference type="PANTHER" id="PTHR37984:SF5">
    <property type="entry name" value="PROTEIN NYNRIN-LIKE"/>
    <property type="match status" value="1"/>
</dbReference>
<feature type="region of interest" description="Disordered" evidence="8">
    <location>
        <begin position="750"/>
        <end position="781"/>
    </location>
</feature>
<dbReference type="Gene3D" id="3.30.70.270">
    <property type="match status" value="2"/>
</dbReference>
<dbReference type="GO" id="GO:0004519">
    <property type="term" value="F:endonuclease activity"/>
    <property type="evidence" value="ECO:0007669"/>
    <property type="project" value="UniProtKB-KW"/>
</dbReference>
<dbReference type="InterPro" id="IPR036397">
    <property type="entry name" value="RNaseH_sf"/>
</dbReference>
<keyword evidence="6" id="KW-0378">Hydrolase</keyword>
<keyword evidence="7" id="KW-0695">RNA-directed DNA polymerase</keyword>
<dbReference type="Pfam" id="PF17917">
    <property type="entry name" value="RT_RNaseH"/>
    <property type="match status" value="1"/>
</dbReference>
<keyword evidence="3" id="KW-0548">Nucleotidyltransferase</keyword>
<dbReference type="Pfam" id="PF17921">
    <property type="entry name" value="Integrase_H2C2"/>
    <property type="match status" value="1"/>
</dbReference>
<protein>
    <recommendedName>
        <fullName evidence="1">RNA-directed DNA polymerase</fullName>
        <ecNumber evidence="1">2.7.7.49</ecNumber>
    </recommendedName>
</protein>
<evidence type="ECO:0000256" key="7">
    <source>
        <dbReference type="ARBA" id="ARBA00022918"/>
    </source>
</evidence>
<dbReference type="InterPro" id="IPR012337">
    <property type="entry name" value="RNaseH-like_sf"/>
</dbReference>
<organism evidence="11 12">
    <name type="scientific">Dinothrombium tinctorium</name>
    <dbReference type="NCBI Taxonomy" id="1965070"/>
    <lineage>
        <taxon>Eukaryota</taxon>
        <taxon>Metazoa</taxon>
        <taxon>Ecdysozoa</taxon>
        <taxon>Arthropoda</taxon>
        <taxon>Chelicerata</taxon>
        <taxon>Arachnida</taxon>
        <taxon>Acari</taxon>
        <taxon>Acariformes</taxon>
        <taxon>Trombidiformes</taxon>
        <taxon>Prostigmata</taxon>
        <taxon>Anystina</taxon>
        <taxon>Parasitengona</taxon>
        <taxon>Trombidioidea</taxon>
        <taxon>Trombidiidae</taxon>
        <taxon>Dinothrombium</taxon>
    </lineage>
</organism>
<dbReference type="Gene3D" id="3.10.10.10">
    <property type="entry name" value="HIV Type 1 Reverse Transcriptase, subunit A, domain 1"/>
    <property type="match status" value="1"/>
</dbReference>
<dbReference type="PROSITE" id="PS50994">
    <property type="entry name" value="INTEGRASE"/>
    <property type="match status" value="1"/>
</dbReference>
<dbReference type="Pfam" id="PF00665">
    <property type="entry name" value="rve"/>
    <property type="match status" value="1"/>
</dbReference>
<dbReference type="STRING" id="1965070.A0A443QDJ7"/>
<evidence type="ECO:0000256" key="4">
    <source>
        <dbReference type="ARBA" id="ARBA00022722"/>
    </source>
</evidence>
<dbReference type="Gene3D" id="3.30.420.10">
    <property type="entry name" value="Ribonuclease H-like superfamily/Ribonuclease H"/>
    <property type="match status" value="1"/>
</dbReference>
<name>A0A443QDJ7_9ACAR</name>
<evidence type="ECO:0000256" key="3">
    <source>
        <dbReference type="ARBA" id="ARBA00022695"/>
    </source>
</evidence>
<feature type="domain" description="Reverse transcriptase" evidence="9">
    <location>
        <begin position="1"/>
        <end position="171"/>
    </location>
</feature>
<evidence type="ECO:0000256" key="5">
    <source>
        <dbReference type="ARBA" id="ARBA00022759"/>
    </source>
</evidence>
<dbReference type="Gene3D" id="1.10.340.70">
    <property type="match status" value="1"/>
</dbReference>
<feature type="domain" description="Integrase catalytic" evidence="10">
    <location>
        <begin position="538"/>
        <end position="702"/>
    </location>
</feature>
<evidence type="ECO:0000256" key="1">
    <source>
        <dbReference type="ARBA" id="ARBA00012493"/>
    </source>
</evidence>
<evidence type="ECO:0000256" key="8">
    <source>
        <dbReference type="SAM" id="MobiDB-lite"/>
    </source>
</evidence>
<dbReference type="Pfam" id="PF00078">
    <property type="entry name" value="RVT_1"/>
    <property type="match status" value="1"/>
</dbReference>
<dbReference type="PANTHER" id="PTHR37984">
    <property type="entry name" value="PROTEIN CBG26694"/>
    <property type="match status" value="1"/>
</dbReference>
<dbReference type="AlphaFoldDB" id="A0A443QDJ7"/>
<sequence>MSPWASPVILVPKRDSDKPRMVIDYRKLNAVTIPLVYPIINIEDFLFLLNGSAIFAVMDVFSMYYQIEVEEDKSKTAFVTPTGHYEFNRMSFGLQGAPATSAKAVSTILADLINVDIFVYFDDILIFAKSFDELMLKIAMVLDCLRTHDLNLKPSKCEFAVNKAKYLGHEVSGEGIKPDMERVQAIDRMRTPKNVQEVKSILGMASFYRKFINDFAAITELLIKLIRKNAIFNWAGEQEAALQTLKKRLISPPVLAHFDPNAMLELRTDACGYAIGGVLLQHENNELNEGRVLQFMSRSLNKCERNYSPIEKEALAVIWCIGKSRHFLQGKKFIITTDAHSLCWLLNIKDPNGRIARWTLRLQPYLFEIRYRAGHLHNDADCLSRKIINNDRIIEDDFDEIPCYVIGRTTATNIKEHKKTDQYCQKIRKLLNDTELTKNARKRIMKKYIELNGLLYKRSMIDRRMEYLLLVPKSLLEQAIRGCHDLDSSGHFGIISTYHRFKKRFYAPKMLKQVKKYVQSCNKCQLRNLKHGKQEGLQKPIPVSETLFGTIFTDIFGPIVETEDKYAYVLVIVDQLSKYCVAEPLKNADSETTVKVLHEKWILKFGVPKVIVSDNGRNFVSEFTKSYFKRMGIIHKTSSPFHPQGHSPVERLIRTIQDGLGKVIDDTHRNWKEKLPSIVFAYNTTVNKSTKMSPFFICYGIEARTEVESYFGRERIDEILRIEMIEKVIENLKYSRKLAKIAIENLQRQNKKKFRPQTPSKELQGRRIGTSAKTAAQGRAE</sequence>
<comment type="caution">
    <text evidence="11">The sequence shown here is derived from an EMBL/GenBank/DDBJ whole genome shotgun (WGS) entry which is preliminary data.</text>
</comment>
<dbReference type="InterPro" id="IPR043502">
    <property type="entry name" value="DNA/RNA_pol_sf"/>
</dbReference>
<dbReference type="SUPFAM" id="SSF53098">
    <property type="entry name" value="Ribonuclease H-like"/>
    <property type="match status" value="1"/>
</dbReference>
<evidence type="ECO:0000256" key="2">
    <source>
        <dbReference type="ARBA" id="ARBA00022679"/>
    </source>
</evidence>
<dbReference type="GO" id="GO:0042575">
    <property type="term" value="C:DNA polymerase complex"/>
    <property type="evidence" value="ECO:0007669"/>
    <property type="project" value="UniProtKB-ARBA"/>
</dbReference>
<dbReference type="InterPro" id="IPR001584">
    <property type="entry name" value="Integrase_cat-core"/>
</dbReference>
<dbReference type="CDD" id="cd01647">
    <property type="entry name" value="RT_LTR"/>
    <property type="match status" value="1"/>
</dbReference>
<dbReference type="OrthoDB" id="6507393at2759"/>
<dbReference type="InterPro" id="IPR000477">
    <property type="entry name" value="RT_dom"/>
</dbReference>
<reference evidence="11 12" key="1">
    <citation type="journal article" date="2018" name="Gigascience">
        <title>Genomes of trombidid mites reveal novel predicted allergens and laterally-transferred genes associated with secondary metabolism.</title>
        <authorList>
            <person name="Dong X."/>
            <person name="Chaisiri K."/>
            <person name="Xia D."/>
            <person name="Armstrong S.D."/>
            <person name="Fang Y."/>
            <person name="Donnelly M.J."/>
            <person name="Kadowaki T."/>
            <person name="McGarry J.W."/>
            <person name="Darby A.C."/>
            <person name="Makepeace B.L."/>
        </authorList>
    </citation>
    <scope>NUCLEOTIDE SEQUENCE [LARGE SCALE GENOMIC DNA]</scope>
    <source>
        <strain evidence="11">UoL-WK</strain>
    </source>
</reference>
<evidence type="ECO:0000313" key="12">
    <source>
        <dbReference type="Proteomes" id="UP000285301"/>
    </source>
</evidence>
<dbReference type="Proteomes" id="UP000285301">
    <property type="component" value="Unassembled WGS sequence"/>
</dbReference>
<dbReference type="SUPFAM" id="SSF56672">
    <property type="entry name" value="DNA/RNA polymerases"/>
    <property type="match status" value="1"/>
</dbReference>
<evidence type="ECO:0000256" key="6">
    <source>
        <dbReference type="ARBA" id="ARBA00022801"/>
    </source>
</evidence>
<dbReference type="InterPro" id="IPR043128">
    <property type="entry name" value="Rev_trsase/Diguanyl_cyclase"/>
</dbReference>
<dbReference type="GO" id="GO:0015074">
    <property type="term" value="P:DNA integration"/>
    <property type="evidence" value="ECO:0007669"/>
    <property type="project" value="InterPro"/>
</dbReference>
<evidence type="ECO:0000259" key="10">
    <source>
        <dbReference type="PROSITE" id="PS50994"/>
    </source>
</evidence>
<evidence type="ECO:0000259" key="9">
    <source>
        <dbReference type="PROSITE" id="PS50878"/>
    </source>
</evidence>
<dbReference type="FunFam" id="3.30.420.10:FF:000032">
    <property type="entry name" value="Retrovirus-related Pol polyprotein from transposon 297-like Protein"/>
    <property type="match status" value="1"/>
</dbReference>